<accession>A0A645CK47</accession>
<dbReference type="AlphaFoldDB" id="A0A645CK47"/>
<organism evidence="1">
    <name type="scientific">bioreactor metagenome</name>
    <dbReference type="NCBI Taxonomy" id="1076179"/>
    <lineage>
        <taxon>unclassified sequences</taxon>
        <taxon>metagenomes</taxon>
        <taxon>ecological metagenomes</taxon>
    </lineage>
</organism>
<reference evidence="1" key="1">
    <citation type="submission" date="2019-08" db="EMBL/GenBank/DDBJ databases">
        <authorList>
            <person name="Kucharzyk K."/>
            <person name="Murdoch R.W."/>
            <person name="Higgins S."/>
            <person name="Loffler F."/>
        </authorList>
    </citation>
    <scope>NUCLEOTIDE SEQUENCE</scope>
</reference>
<dbReference type="EMBL" id="VSSQ01027836">
    <property type="protein sequence ID" value="MPM77278.1"/>
    <property type="molecule type" value="Genomic_DNA"/>
</dbReference>
<evidence type="ECO:0008006" key="2">
    <source>
        <dbReference type="Google" id="ProtNLM"/>
    </source>
</evidence>
<comment type="caution">
    <text evidence="1">The sequence shown here is derived from an EMBL/GenBank/DDBJ whole genome shotgun (WGS) entry which is preliminary data.</text>
</comment>
<name>A0A645CK47_9ZZZZ</name>
<gene>
    <name evidence="1" type="ORF">SDC9_124280</name>
</gene>
<sequence length="175" mass="19897">MFENVKKILIEETQSKAIDITVSIASFLVQDIESYRMLSESSSLRIEDPSYLYYLETNSVLRAIRKQTDTSYIFTARHIDEQYKEYILDGECPDSEFFSPFGSREGLNDTELQVYQTAQVGASGIVEDPVWGAYLTGYAPIIDPRDDVLVGWVGVDYDADFFSIRSARVSWIQVG</sequence>
<proteinExistence type="predicted"/>
<evidence type="ECO:0000313" key="1">
    <source>
        <dbReference type="EMBL" id="MPM77278.1"/>
    </source>
</evidence>
<protein>
    <recommendedName>
        <fullName evidence="2">Cache domain-containing protein</fullName>
    </recommendedName>
</protein>